<comment type="caution">
    <text evidence="1">The sequence shown here is derived from an EMBL/GenBank/DDBJ whole genome shotgun (WGS) entry which is preliminary data.</text>
</comment>
<evidence type="ECO:0000313" key="2">
    <source>
        <dbReference type="Proteomes" id="UP000828390"/>
    </source>
</evidence>
<reference evidence="1" key="2">
    <citation type="submission" date="2020-11" db="EMBL/GenBank/DDBJ databases">
        <authorList>
            <person name="McCartney M.A."/>
            <person name="Auch B."/>
            <person name="Kono T."/>
            <person name="Mallez S."/>
            <person name="Becker A."/>
            <person name="Gohl D.M."/>
            <person name="Silverstein K.A.T."/>
            <person name="Koren S."/>
            <person name="Bechman K.B."/>
            <person name="Herman A."/>
            <person name="Abrahante J.E."/>
            <person name="Garbe J."/>
        </authorList>
    </citation>
    <scope>NUCLEOTIDE SEQUENCE</scope>
    <source>
        <strain evidence="1">Duluth1</strain>
        <tissue evidence="1">Whole animal</tissue>
    </source>
</reference>
<dbReference type="AlphaFoldDB" id="A0A9D4GW37"/>
<reference evidence="1" key="1">
    <citation type="journal article" date="2019" name="bioRxiv">
        <title>The Genome of the Zebra Mussel, Dreissena polymorpha: A Resource for Invasive Species Research.</title>
        <authorList>
            <person name="McCartney M.A."/>
            <person name="Auch B."/>
            <person name="Kono T."/>
            <person name="Mallez S."/>
            <person name="Zhang Y."/>
            <person name="Obille A."/>
            <person name="Becker A."/>
            <person name="Abrahante J.E."/>
            <person name="Garbe J."/>
            <person name="Badalamenti J.P."/>
            <person name="Herman A."/>
            <person name="Mangelson H."/>
            <person name="Liachko I."/>
            <person name="Sullivan S."/>
            <person name="Sone E.D."/>
            <person name="Koren S."/>
            <person name="Silverstein K.A.T."/>
            <person name="Beckman K.B."/>
            <person name="Gohl D.M."/>
        </authorList>
    </citation>
    <scope>NUCLEOTIDE SEQUENCE</scope>
    <source>
        <strain evidence="1">Duluth1</strain>
        <tissue evidence="1">Whole animal</tissue>
    </source>
</reference>
<proteinExistence type="predicted"/>
<protein>
    <submittedName>
        <fullName evidence="1">Uncharacterized protein</fullName>
    </submittedName>
</protein>
<name>A0A9D4GW37_DREPO</name>
<keyword evidence="2" id="KW-1185">Reference proteome</keyword>
<organism evidence="1 2">
    <name type="scientific">Dreissena polymorpha</name>
    <name type="common">Zebra mussel</name>
    <name type="synonym">Mytilus polymorpha</name>
    <dbReference type="NCBI Taxonomy" id="45954"/>
    <lineage>
        <taxon>Eukaryota</taxon>
        <taxon>Metazoa</taxon>
        <taxon>Spiralia</taxon>
        <taxon>Lophotrochozoa</taxon>
        <taxon>Mollusca</taxon>
        <taxon>Bivalvia</taxon>
        <taxon>Autobranchia</taxon>
        <taxon>Heteroconchia</taxon>
        <taxon>Euheterodonta</taxon>
        <taxon>Imparidentia</taxon>
        <taxon>Neoheterodontei</taxon>
        <taxon>Myida</taxon>
        <taxon>Dreissenoidea</taxon>
        <taxon>Dreissenidae</taxon>
        <taxon>Dreissena</taxon>
    </lineage>
</organism>
<evidence type="ECO:0000313" key="1">
    <source>
        <dbReference type="EMBL" id="KAH3822494.1"/>
    </source>
</evidence>
<dbReference type="Proteomes" id="UP000828390">
    <property type="component" value="Unassembled WGS sequence"/>
</dbReference>
<accession>A0A9D4GW37</accession>
<dbReference type="EMBL" id="JAIWYP010000005">
    <property type="protein sequence ID" value="KAH3822494.1"/>
    <property type="molecule type" value="Genomic_DNA"/>
</dbReference>
<gene>
    <name evidence="1" type="ORF">DPMN_124273</name>
</gene>
<sequence>MLKSWTWTANFTSNCQALIEEFLARENLWPQDSSRTGCASRIGTREDRLAAPTEFPDCRSGVWGGGIMWGGNNVGGGGGTGGGHNGGGWGGRGGIRWGGNNGGIMWGGNNMFKKKIGGWEGVIMWGRGLSSDNHLVDGPTDRSTDRPT</sequence>